<dbReference type="Proteomes" id="UP000253562">
    <property type="component" value="Unassembled WGS sequence"/>
</dbReference>
<dbReference type="Gene3D" id="3.40.50.300">
    <property type="entry name" value="P-loop containing nucleotide triphosphate hydrolases"/>
    <property type="match status" value="1"/>
</dbReference>
<reference evidence="2 3" key="1">
    <citation type="submission" date="2018-07" db="EMBL/GenBank/DDBJ databases">
        <title>Comparative genomes isolates from brazilian mangrove.</title>
        <authorList>
            <person name="De Araujo J.E."/>
            <person name="Taketani R.G."/>
            <person name="Silva M.C.P."/>
            <person name="Lourenco M.V."/>
            <person name="Oliveira V.M."/>
            <person name="Andreote F.D."/>
        </authorList>
    </citation>
    <scope>NUCLEOTIDE SEQUENCE [LARGE SCALE GENOMIC DNA]</scope>
    <source>
        <strain evidence="2 3">HEX PRIS-MGV</strain>
    </source>
</reference>
<dbReference type="SUPFAM" id="SSF52540">
    <property type="entry name" value="P-loop containing nucleoside triphosphate hydrolases"/>
    <property type="match status" value="1"/>
</dbReference>
<sequence length="390" mass="43060">MPGRTPAASFVRATSPERISMPIVDAVVACPVHDSFRVQAVAGMFDVPLAEKTSRQFSVELPSADQAWQVGMIVGESGSGKSTVAQAAYGNQLVRSFRWPREAALVDGFPSRLTAREVVRTLTSVGLSSPPTWCKPYHVLSTGEKFRADLARSIVRGQPVVAFDEYSSVVDRETARFGSLALRKGIERGQIGCQFVAVTCHQDVIPWLRPDWVLDMNRGELTWRCLRQPRLDLRIYAASRDAWPLFAPHHYLDGQLNPCARCFVGMLEDQPAALVAVLNHFHRKRFRISRLVTLPSFQGVGVGSAMLDGVAQLLADDGAELITISGSHPAIVAHANRSPQWQFSKLLKTGRKGSGMFQDQWKTSQGRAVATFRWIGSPESTFANRNHLPQ</sequence>
<proteinExistence type="predicted"/>
<dbReference type="Gene3D" id="3.40.630.30">
    <property type="match status" value="1"/>
</dbReference>
<name>A0A368KMU1_9BACT</name>
<keyword evidence="2" id="KW-0808">Transferase</keyword>
<dbReference type="Pfam" id="PF00583">
    <property type="entry name" value="Acetyltransf_1"/>
    <property type="match status" value="1"/>
</dbReference>
<evidence type="ECO:0000313" key="3">
    <source>
        <dbReference type="Proteomes" id="UP000253562"/>
    </source>
</evidence>
<feature type="domain" description="N-acetyltransferase" evidence="1">
    <location>
        <begin position="221"/>
        <end position="376"/>
    </location>
</feature>
<evidence type="ECO:0000259" key="1">
    <source>
        <dbReference type="PROSITE" id="PS51186"/>
    </source>
</evidence>
<dbReference type="InterPro" id="IPR000182">
    <property type="entry name" value="GNAT_dom"/>
</dbReference>
<accession>A0A368KMU1</accession>
<gene>
    <name evidence="2" type="ORF">DTL42_18625</name>
</gene>
<dbReference type="AlphaFoldDB" id="A0A368KMU1"/>
<protein>
    <submittedName>
        <fullName evidence="2">GNAT family N-acetyltransferase</fullName>
    </submittedName>
</protein>
<dbReference type="CDD" id="cd04301">
    <property type="entry name" value="NAT_SF"/>
    <property type="match status" value="1"/>
</dbReference>
<dbReference type="GO" id="GO:0016747">
    <property type="term" value="F:acyltransferase activity, transferring groups other than amino-acyl groups"/>
    <property type="evidence" value="ECO:0007669"/>
    <property type="project" value="InterPro"/>
</dbReference>
<comment type="caution">
    <text evidence="2">The sequence shown here is derived from an EMBL/GenBank/DDBJ whole genome shotgun (WGS) entry which is preliminary data.</text>
</comment>
<dbReference type="CDD" id="cd00267">
    <property type="entry name" value="ABC_ATPase"/>
    <property type="match status" value="1"/>
</dbReference>
<dbReference type="InterPro" id="IPR027417">
    <property type="entry name" value="P-loop_NTPase"/>
</dbReference>
<organism evidence="2 3">
    <name type="scientific">Bremerella cremea</name>
    <dbReference type="NCBI Taxonomy" id="1031537"/>
    <lineage>
        <taxon>Bacteria</taxon>
        <taxon>Pseudomonadati</taxon>
        <taxon>Planctomycetota</taxon>
        <taxon>Planctomycetia</taxon>
        <taxon>Pirellulales</taxon>
        <taxon>Pirellulaceae</taxon>
        <taxon>Bremerella</taxon>
    </lineage>
</organism>
<evidence type="ECO:0000313" key="2">
    <source>
        <dbReference type="EMBL" id="RCS43999.1"/>
    </source>
</evidence>
<dbReference type="PROSITE" id="PS51186">
    <property type="entry name" value="GNAT"/>
    <property type="match status" value="1"/>
</dbReference>
<dbReference type="SUPFAM" id="SSF55729">
    <property type="entry name" value="Acyl-CoA N-acyltransferases (Nat)"/>
    <property type="match status" value="1"/>
</dbReference>
<dbReference type="EMBL" id="QPEX01000037">
    <property type="protein sequence ID" value="RCS43999.1"/>
    <property type="molecule type" value="Genomic_DNA"/>
</dbReference>
<dbReference type="InterPro" id="IPR016181">
    <property type="entry name" value="Acyl_CoA_acyltransferase"/>
</dbReference>